<organism evidence="1 2">
    <name type="scientific">Treponema bryantii</name>
    <dbReference type="NCBI Taxonomy" id="163"/>
    <lineage>
        <taxon>Bacteria</taxon>
        <taxon>Pseudomonadati</taxon>
        <taxon>Spirochaetota</taxon>
        <taxon>Spirochaetia</taxon>
        <taxon>Spirochaetales</taxon>
        <taxon>Treponemataceae</taxon>
        <taxon>Treponema</taxon>
    </lineage>
</organism>
<accession>A0A1I3M7J9</accession>
<evidence type="ECO:0000313" key="1">
    <source>
        <dbReference type="EMBL" id="SFI92810.1"/>
    </source>
</evidence>
<dbReference type="Gene3D" id="2.40.320.10">
    <property type="entry name" value="Hypothetical Protein Pfu-838710-001"/>
    <property type="match status" value="1"/>
</dbReference>
<dbReference type="InterPro" id="IPR033469">
    <property type="entry name" value="CYTH-like_dom_sf"/>
</dbReference>
<dbReference type="Proteomes" id="UP000182737">
    <property type="component" value="Unassembled WGS sequence"/>
</dbReference>
<dbReference type="RefSeq" id="WP_074932697.1">
    <property type="nucleotide sequence ID" value="NZ_FORI01000008.1"/>
</dbReference>
<proteinExistence type="predicted"/>
<keyword evidence="2" id="KW-1185">Reference proteome</keyword>
<reference evidence="2" key="1">
    <citation type="submission" date="2016-10" db="EMBL/GenBank/DDBJ databases">
        <authorList>
            <person name="Varghese N."/>
            <person name="Submissions S."/>
        </authorList>
    </citation>
    <scope>NUCLEOTIDE SEQUENCE [LARGE SCALE GENOMIC DNA]</scope>
    <source>
        <strain evidence="2">XBD1002</strain>
    </source>
</reference>
<dbReference type="EMBL" id="FORI01000008">
    <property type="protein sequence ID" value="SFI92810.1"/>
    <property type="molecule type" value="Genomic_DNA"/>
</dbReference>
<evidence type="ECO:0000313" key="2">
    <source>
        <dbReference type="Proteomes" id="UP000182737"/>
    </source>
</evidence>
<protein>
    <submittedName>
        <fullName evidence="1">Adenylate cyclase class IV, CYTH domain</fullName>
    </submittedName>
</protein>
<dbReference type="AlphaFoldDB" id="A0A1I3M7J9"/>
<dbReference type="SUPFAM" id="SSF55154">
    <property type="entry name" value="CYTH-like phosphatases"/>
    <property type="match status" value="1"/>
</dbReference>
<gene>
    <name evidence="1" type="ORF">SAMN04487775_10892</name>
</gene>
<name>A0A1I3M7J9_9SPIR</name>
<dbReference type="OrthoDB" id="359558at2"/>
<sequence length="210" mass="24349">MGREIEIKIPLTDEQYDKIYYVIYGDEKIAGLKICKHGDVPCPVEHILKTDSYFSRYATREEGLAAGEPQVIRIRSERYEKTEPKAFFCIKRKTVENGVELNREDETFIEKPEVVRELLMFSDYHQFFEKRKDSLSVYCESEVLAGCEFHLELEKVNGLKYIEVEVTDEQDSGLAADEVRVALAKFIELFGLDSAKRDSRSWMEILRGAV</sequence>